<dbReference type="CDD" id="cd17521">
    <property type="entry name" value="RMtype1_S_Sau13435ORF2165P_TRD2-CR2_like"/>
    <property type="match status" value="1"/>
</dbReference>
<evidence type="ECO:0000313" key="4">
    <source>
        <dbReference type="Proteomes" id="UP000660554"/>
    </source>
</evidence>
<organism evidence="3 4">
    <name type="scientific">Streptomyces virginiae</name>
    <name type="common">Streptomyces cinnamonensis</name>
    <dbReference type="NCBI Taxonomy" id="1961"/>
    <lineage>
        <taxon>Bacteria</taxon>
        <taxon>Bacillati</taxon>
        <taxon>Actinomycetota</taxon>
        <taxon>Actinomycetes</taxon>
        <taxon>Kitasatosporales</taxon>
        <taxon>Streptomycetaceae</taxon>
        <taxon>Streptomyces</taxon>
    </lineage>
</organism>
<proteinExistence type="predicted"/>
<reference evidence="4" key="1">
    <citation type="submission" date="2020-09" db="EMBL/GenBank/DDBJ databases">
        <title>Whole genome shotgun sequence of Streptomyces cinnamonensis NBRC 15873.</title>
        <authorList>
            <person name="Komaki H."/>
            <person name="Tamura T."/>
        </authorList>
    </citation>
    <scope>NUCLEOTIDE SEQUENCE [LARGE SCALE GENOMIC DNA]</scope>
    <source>
        <strain evidence="4">NBRC 15873</strain>
    </source>
</reference>
<sequence>MPFPLVDSTVQRRVVDVLSALDVRIAVESQALQKTTLLWDGLINQRLEEHVREYDSARLADVCLGRGSYGSNAAAVARDGRMPRYVRITDIDEQGNLSADVSSTVSVPWVSARPYILEGGDLLIARTGFTTGKSYLYRPSDGLCAYAGYLVRFRVDPSVMLPEYAFMWTRANVFRKWVSRNVREVGQRNISAREYDGHHIAVPPLEVQRELVDAWEAARSTSLLRQQEISRLRTMKQAIADDLLVMVNTGA</sequence>
<dbReference type="InterPro" id="IPR044946">
    <property type="entry name" value="Restrct_endonuc_typeI_TRD_sf"/>
</dbReference>
<dbReference type="SUPFAM" id="SSF116734">
    <property type="entry name" value="DNA methylase specificity domain"/>
    <property type="match status" value="1"/>
</dbReference>
<keyword evidence="4" id="KW-1185">Reference proteome</keyword>
<evidence type="ECO:0000313" key="3">
    <source>
        <dbReference type="EMBL" id="GHI10665.1"/>
    </source>
</evidence>
<dbReference type="InterPro" id="IPR052021">
    <property type="entry name" value="Type-I_RS_S_subunit"/>
</dbReference>
<keyword evidence="2" id="KW-0238">DNA-binding</keyword>
<dbReference type="PANTHER" id="PTHR30408">
    <property type="entry name" value="TYPE-1 RESTRICTION ENZYME ECOKI SPECIFICITY PROTEIN"/>
    <property type="match status" value="1"/>
</dbReference>
<protein>
    <recommendedName>
        <fullName evidence="5">Type I restriction modification DNA specificity domain-containing protein</fullName>
    </recommendedName>
</protein>
<accession>A0ABQ3ND01</accession>
<comment type="caution">
    <text evidence="3">The sequence shown here is derived from an EMBL/GenBank/DDBJ whole genome shotgun (WGS) entry which is preliminary data.</text>
</comment>
<name>A0ABQ3ND01_STRVG</name>
<keyword evidence="1" id="KW-0680">Restriction system</keyword>
<gene>
    <name evidence="3" type="ORF">Scinn_01280</name>
</gene>
<dbReference type="Gene3D" id="3.90.220.20">
    <property type="entry name" value="DNA methylase specificity domains"/>
    <property type="match status" value="1"/>
</dbReference>
<dbReference type="EMBL" id="BNDV01000002">
    <property type="protein sequence ID" value="GHI10665.1"/>
    <property type="molecule type" value="Genomic_DNA"/>
</dbReference>
<dbReference type="PANTHER" id="PTHR30408:SF12">
    <property type="entry name" value="TYPE I RESTRICTION ENZYME MJAVIII SPECIFICITY SUBUNIT"/>
    <property type="match status" value="1"/>
</dbReference>
<evidence type="ECO:0000256" key="1">
    <source>
        <dbReference type="ARBA" id="ARBA00022747"/>
    </source>
</evidence>
<dbReference type="Proteomes" id="UP000660554">
    <property type="component" value="Unassembled WGS sequence"/>
</dbReference>
<evidence type="ECO:0000256" key="2">
    <source>
        <dbReference type="ARBA" id="ARBA00023125"/>
    </source>
</evidence>
<evidence type="ECO:0008006" key="5">
    <source>
        <dbReference type="Google" id="ProtNLM"/>
    </source>
</evidence>